<name>A0A1Z2XPA0_9FIRM</name>
<evidence type="ECO:0000313" key="7">
    <source>
        <dbReference type="Proteomes" id="UP000196710"/>
    </source>
</evidence>
<dbReference type="Gene3D" id="1.10.150.130">
    <property type="match status" value="1"/>
</dbReference>
<dbReference type="AlphaFoldDB" id="A0A1Z2XPA0"/>
<evidence type="ECO:0000256" key="2">
    <source>
        <dbReference type="ARBA" id="ARBA00023125"/>
    </source>
</evidence>
<protein>
    <submittedName>
        <fullName evidence="6">Phage integrase N-terminal SAM-like domain-containing protein</fullName>
    </submittedName>
</protein>
<dbReference type="Pfam" id="PF13495">
    <property type="entry name" value="Phage_int_SAM_4"/>
    <property type="match status" value="1"/>
</dbReference>
<keyword evidence="7" id="KW-1185">Reference proteome</keyword>
<reference evidence="7" key="2">
    <citation type="submission" date="2017-05" db="EMBL/GenBank/DDBJ databases">
        <title>Improved OligoMM genomes.</title>
        <authorList>
            <person name="Garzetti D."/>
        </authorList>
    </citation>
    <scope>NUCLEOTIDE SEQUENCE [LARGE SCALE GENOMIC DNA]</scope>
    <source>
        <strain evidence="7">KB18</strain>
    </source>
</reference>
<sequence length="113" mass="13028">MNGLNRNDIEQISLLREDFPIRQSSCKLVVSELSAKSGKGAKAMNTEQYIQRRREDMELHRLAESTQGNYERAIRSFLKQTGRRVEELNEQDIRAYSLSLVKQGLQASTFNVH</sequence>
<dbReference type="RefSeq" id="WP_066534325.1">
    <property type="nucleotide sequence ID" value="NZ_CP021422.1"/>
</dbReference>
<gene>
    <name evidence="5" type="ORF">ADH66_06150</name>
    <name evidence="6" type="ORF">I5Q82_16240</name>
</gene>
<evidence type="ECO:0000313" key="5">
    <source>
        <dbReference type="EMBL" id="ASB40275.1"/>
    </source>
</evidence>
<dbReference type="KEGG" id="amur:ADH66_06150"/>
<dbReference type="EMBL" id="CP065321">
    <property type="protein sequence ID" value="QQR29565.1"/>
    <property type="molecule type" value="Genomic_DNA"/>
</dbReference>
<dbReference type="GO" id="GO:0003677">
    <property type="term" value="F:DNA binding"/>
    <property type="evidence" value="ECO:0007669"/>
    <property type="project" value="UniProtKB-UniRule"/>
</dbReference>
<evidence type="ECO:0000256" key="3">
    <source>
        <dbReference type="PROSITE-ProRule" id="PRU01248"/>
    </source>
</evidence>
<evidence type="ECO:0000256" key="1">
    <source>
        <dbReference type="ARBA" id="ARBA00008857"/>
    </source>
</evidence>
<reference evidence="5" key="1">
    <citation type="journal article" date="2017" name="Genome Announc.">
        <title>High-Quality Whole-Genome Sequences of the Oligo-Mouse-Microbiota Bacterial Community.</title>
        <authorList>
            <person name="Garzetti D."/>
            <person name="Brugiroux S."/>
            <person name="Bunk B."/>
            <person name="Pukall R."/>
            <person name="McCoy K.D."/>
            <person name="Macpherson A.J."/>
            <person name="Stecher B."/>
        </authorList>
    </citation>
    <scope>NUCLEOTIDE SEQUENCE</scope>
    <source>
        <strain evidence="5">KB18</strain>
    </source>
</reference>
<dbReference type="InterPro" id="IPR010998">
    <property type="entry name" value="Integrase_recombinase_N"/>
</dbReference>
<dbReference type="Proteomes" id="UP000196710">
    <property type="component" value="Chromosome"/>
</dbReference>
<reference evidence="6 8" key="3">
    <citation type="submission" date="2020-11" db="EMBL/GenBank/DDBJ databases">
        <title>Closed and high quality bacterial genomes of the OMM12 community.</title>
        <authorList>
            <person name="Marbouty M."/>
            <person name="Lamy-Besnier Q."/>
            <person name="Debarbieux L."/>
            <person name="Koszul R."/>
        </authorList>
    </citation>
    <scope>NUCLEOTIDE SEQUENCE [LARGE SCALE GENOMIC DNA]</scope>
    <source>
        <strain evidence="6 8">KB18</strain>
    </source>
</reference>
<dbReference type="InterPro" id="IPR044068">
    <property type="entry name" value="CB"/>
</dbReference>
<organism evidence="6 8">
    <name type="scientific">Acutalibacter muris</name>
    <dbReference type="NCBI Taxonomy" id="1796620"/>
    <lineage>
        <taxon>Bacteria</taxon>
        <taxon>Bacillati</taxon>
        <taxon>Bacillota</taxon>
        <taxon>Clostridia</taxon>
        <taxon>Eubacteriales</taxon>
        <taxon>Acutalibacteraceae</taxon>
        <taxon>Acutalibacter</taxon>
    </lineage>
</organism>
<proteinExistence type="inferred from homology"/>
<dbReference type="Proteomes" id="UP000596035">
    <property type="component" value="Chromosome"/>
</dbReference>
<accession>A0A1Z2XPA0</accession>
<evidence type="ECO:0000313" key="8">
    <source>
        <dbReference type="Proteomes" id="UP000596035"/>
    </source>
</evidence>
<evidence type="ECO:0000313" key="6">
    <source>
        <dbReference type="EMBL" id="QQR29565.1"/>
    </source>
</evidence>
<dbReference type="InterPro" id="IPR004107">
    <property type="entry name" value="Integrase_SAM-like_N"/>
</dbReference>
<comment type="similarity">
    <text evidence="1">Belongs to the 'phage' integrase family.</text>
</comment>
<feature type="domain" description="Core-binding (CB)" evidence="4">
    <location>
        <begin position="44"/>
        <end position="113"/>
    </location>
</feature>
<dbReference type="EMBL" id="CP021422">
    <property type="protein sequence ID" value="ASB40275.1"/>
    <property type="molecule type" value="Genomic_DNA"/>
</dbReference>
<dbReference type="GO" id="GO:0015074">
    <property type="term" value="P:DNA integration"/>
    <property type="evidence" value="ECO:0007669"/>
    <property type="project" value="InterPro"/>
</dbReference>
<keyword evidence="2 3" id="KW-0238">DNA-binding</keyword>
<evidence type="ECO:0000259" key="4">
    <source>
        <dbReference type="PROSITE" id="PS51900"/>
    </source>
</evidence>
<dbReference type="PROSITE" id="PS51900">
    <property type="entry name" value="CB"/>
    <property type="match status" value="1"/>
</dbReference>